<dbReference type="Gene3D" id="3.80.10.10">
    <property type="entry name" value="Ribonuclease Inhibitor"/>
    <property type="match status" value="1"/>
</dbReference>
<dbReference type="AlphaFoldDB" id="A0A9N9NH32"/>
<keyword evidence="2" id="KW-1185">Reference proteome</keyword>
<gene>
    <name evidence="1" type="ORF">DERYTH_LOCUS15182</name>
</gene>
<name>A0A9N9NH32_9GLOM</name>
<dbReference type="SUPFAM" id="SSF52047">
    <property type="entry name" value="RNI-like"/>
    <property type="match status" value="1"/>
</dbReference>
<sequence length="533" mass="62282">MAAKLPLLCLQRIFEELLPLDLTTSYSHLFSCILVNRHWSDIAISILWRHPFERQWWSEPATKLLDIYISHFPKEERELFINDKFIIKYEKQPSHDYVSHLRSLKTENLSYATTNWLRNKPNISTDFKIIYETFCRFFIRYARNLELLECETSNKINIFELSGATSSLYKLKSLVVIDQDYPTRLFVTASKVSKNVRTLDITISNHIPRLDLAASERINDLVSLVRSQKSLEEFILINEHPKCGQCGTRDQSGVLDFRIVFESLIDHTSTLSRVKLGWVDFKGEFPFLLLAECTNLRELYFDRCQNFGRKDYEDIDSESFGKLFRLSIELTPFPTSILCKILKNAGKSLKYLQLDQRSHSPIRNILKNTIQRCTLNNPNLLKFSAYIHTSEVSNLPNFFSTCQKLISFEIWDINTSPDNDFQQISQLSVTDVESILPQMSTKFPPHLIEFKVNMNWKFSEIALIEFISKIRTRIDFLGLRYCNCFTEGHFKALVEHIKPPLKTLDIRRGDNRVGVISRDLIKKSKRIINHVLK</sequence>
<dbReference type="InterPro" id="IPR032675">
    <property type="entry name" value="LRR_dom_sf"/>
</dbReference>
<organism evidence="1 2">
    <name type="scientific">Dentiscutata erythropus</name>
    <dbReference type="NCBI Taxonomy" id="1348616"/>
    <lineage>
        <taxon>Eukaryota</taxon>
        <taxon>Fungi</taxon>
        <taxon>Fungi incertae sedis</taxon>
        <taxon>Mucoromycota</taxon>
        <taxon>Glomeromycotina</taxon>
        <taxon>Glomeromycetes</taxon>
        <taxon>Diversisporales</taxon>
        <taxon>Gigasporaceae</taxon>
        <taxon>Dentiscutata</taxon>
    </lineage>
</organism>
<dbReference type="OrthoDB" id="2330282at2759"/>
<evidence type="ECO:0000313" key="1">
    <source>
        <dbReference type="EMBL" id="CAG8731675.1"/>
    </source>
</evidence>
<dbReference type="EMBL" id="CAJVPY010012081">
    <property type="protein sequence ID" value="CAG8731675.1"/>
    <property type="molecule type" value="Genomic_DNA"/>
</dbReference>
<proteinExistence type="predicted"/>
<protein>
    <submittedName>
        <fullName evidence="1">12464_t:CDS:1</fullName>
    </submittedName>
</protein>
<reference evidence="1" key="1">
    <citation type="submission" date="2021-06" db="EMBL/GenBank/DDBJ databases">
        <authorList>
            <person name="Kallberg Y."/>
            <person name="Tangrot J."/>
            <person name="Rosling A."/>
        </authorList>
    </citation>
    <scope>NUCLEOTIDE SEQUENCE</scope>
    <source>
        <strain evidence="1">MA453B</strain>
    </source>
</reference>
<accession>A0A9N9NH32</accession>
<comment type="caution">
    <text evidence="1">The sequence shown here is derived from an EMBL/GenBank/DDBJ whole genome shotgun (WGS) entry which is preliminary data.</text>
</comment>
<evidence type="ECO:0000313" key="2">
    <source>
        <dbReference type="Proteomes" id="UP000789405"/>
    </source>
</evidence>
<dbReference type="Proteomes" id="UP000789405">
    <property type="component" value="Unassembled WGS sequence"/>
</dbReference>